<evidence type="ECO:0000256" key="1">
    <source>
        <dbReference type="ARBA" id="ARBA00006226"/>
    </source>
</evidence>
<dbReference type="Pfam" id="PF05016">
    <property type="entry name" value="ParE_toxin"/>
    <property type="match status" value="1"/>
</dbReference>
<evidence type="ECO:0000313" key="4">
    <source>
        <dbReference type="Proteomes" id="UP001595379"/>
    </source>
</evidence>
<organism evidence="3 4">
    <name type="scientific">Hyphobacterium vulgare</name>
    <dbReference type="NCBI Taxonomy" id="1736751"/>
    <lineage>
        <taxon>Bacteria</taxon>
        <taxon>Pseudomonadati</taxon>
        <taxon>Pseudomonadota</taxon>
        <taxon>Alphaproteobacteria</taxon>
        <taxon>Maricaulales</taxon>
        <taxon>Maricaulaceae</taxon>
        <taxon>Hyphobacterium</taxon>
    </lineage>
</organism>
<keyword evidence="2" id="KW-1277">Toxin-antitoxin system</keyword>
<evidence type="ECO:0000256" key="2">
    <source>
        <dbReference type="ARBA" id="ARBA00022649"/>
    </source>
</evidence>
<proteinExistence type="inferred from homology"/>
<comment type="caution">
    <text evidence="3">The sequence shown here is derived from an EMBL/GenBank/DDBJ whole genome shotgun (WGS) entry which is preliminary data.</text>
</comment>
<evidence type="ECO:0000313" key="3">
    <source>
        <dbReference type="EMBL" id="MFC2927148.1"/>
    </source>
</evidence>
<gene>
    <name evidence="3" type="ORF">ACFOOR_13610</name>
</gene>
<comment type="similarity">
    <text evidence="1">Belongs to the RelE toxin family.</text>
</comment>
<protein>
    <submittedName>
        <fullName evidence="3">Type II toxin-antitoxin system RelE/ParE family toxin</fullName>
    </submittedName>
</protein>
<accession>A0ABV7A0J5</accession>
<dbReference type="InterPro" id="IPR035093">
    <property type="entry name" value="RelE/ParE_toxin_dom_sf"/>
</dbReference>
<name>A0ABV7A0J5_9PROT</name>
<sequence length="95" mass="10786">MRIEFPSCAADDLVRLYLEGIERFGPAQAELYSQSFAAAFDRLVRFPHAGGQLDGIRLPTRHLIHNAHAIFYEVRGESILILRVLHGRMLPDDNL</sequence>
<dbReference type="EMBL" id="JBHRSV010000028">
    <property type="protein sequence ID" value="MFC2927148.1"/>
    <property type="molecule type" value="Genomic_DNA"/>
</dbReference>
<dbReference type="RefSeq" id="WP_343163133.1">
    <property type="nucleotide sequence ID" value="NZ_JBHRSV010000028.1"/>
</dbReference>
<keyword evidence="4" id="KW-1185">Reference proteome</keyword>
<dbReference type="InterPro" id="IPR007712">
    <property type="entry name" value="RelE/ParE_toxin"/>
</dbReference>
<reference evidence="4" key="1">
    <citation type="journal article" date="2019" name="Int. J. Syst. Evol. Microbiol.">
        <title>The Global Catalogue of Microorganisms (GCM) 10K type strain sequencing project: providing services to taxonomists for standard genome sequencing and annotation.</title>
        <authorList>
            <consortium name="The Broad Institute Genomics Platform"/>
            <consortium name="The Broad Institute Genome Sequencing Center for Infectious Disease"/>
            <person name="Wu L."/>
            <person name="Ma J."/>
        </authorList>
    </citation>
    <scope>NUCLEOTIDE SEQUENCE [LARGE SCALE GENOMIC DNA]</scope>
    <source>
        <strain evidence="4">KCTC 52487</strain>
    </source>
</reference>
<dbReference type="Gene3D" id="3.30.2310.20">
    <property type="entry name" value="RelE-like"/>
    <property type="match status" value="1"/>
</dbReference>
<dbReference type="InterPro" id="IPR051803">
    <property type="entry name" value="TA_system_RelE-like_toxin"/>
</dbReference>
<dbReference type="Proteomes" id="UP001595379">
    <property type="component" value="Unassembled WGS sequence"/>
</dbReference>
<dbReference type="PANTHER" id="PTHR33755">
    <property type="entry name" value="TOXIN PARE1-RELATED"/>
    <property type="match status" value="1"/>
</dbReference>